<feature type="transmembrane region" description="Helical" evidence="6">
    <location>
        <begin position="361"/>
        <end position="382"/>
    </location>
</feature>
<keyword evidence="4 6" id="KW-1133">Transmembrane helix</keyword>
<dbReference type="GO" id="GO:0005886">
    <property type="term" value="C:plasma membrane"/>
    <property type="evidence" value="ECO:0007669"/>
    <property type="project" value="UniProtKB-SubCell"/>
</dbReference>
<feature type="domain" description="SSD" evidence="7">
    <location>
        <begin position="262"/>
        <end position="388"/>
    </location>
</feature>
<dbReference type="Pfam" id="PF03176">
    <property type="entry name" value="MMPL"/>
    <property type="match status" value="1"/>
</dbReference>
<feature type="transmembrane region" description="Helical" evidence="6">
    <location>
        <begin position="332"/>
        <end position="355"/>
    </location>
</feature>
<feature type="non-terminal residue" evidence="8">
    <location>
        <position position="1"/>
    </location>
</feature>
<dbReference type="Gene3D" id="1.20.1640.10">
    <property type="entry name" value="Multidrug efflux transporter AcrB transmembrane domain"/>
    <property type="match status" value="1"/>
</dbReference>
<keyword evidence="2" id="KW-1003">Cell membrane</keyword>
<reference evidence="8" key="1">
    <citation type="submission" date="2018-05" db="EMBL/GenBank/DDBJ databases">
        <authorList>
            <person name="Lanie J.A."/>
            <person name="Ng W.-L."/>
            <person name="Kazmierczak K.M."/>
            <person name="Andrzejewski T.M."/>
            <person name="Davidsen T.M."/>
            <person name="Wayne K.J."/>
            <person name="Tettelin H."/>
            <person name="Glass J.I."/>
            <person name="Rusch D."/>
            <person name="Podicherti R."/>
            <person name="Tsui H.-C.T."/>
            <person name="Winkler M.E."/>
        </authorList>
    </citation>
    <scope>NUCLEOTIDE SEQUENCE</scope>
</reference>
<dbReference type="PANTHER" id="PTHR33406:SF13">
    <property type="entry name" value="MEMBRANE PROTEIN YDFJ"/>
    <property type="match status" value="1"/>
</dbReference>
<dbReference type="InterPro" id="IPR004869">
    <property type="entry name" value="MMPL_dom"/>
</dbReference>
<comment type="subcellular location">
    <subcellularLocation>
        <location evidence="1">Cell membrane</location>
        <topology evidence="1">Multi-pass membrane protein</topology>
    </subcellularLocation>
</comment>
<evidence type="ECO:0000313" key="8">
    <source>
        <dbReference type="EMBL" id="SVC32122.1"/>
    </source>
</evidence>
<dbReference type="AlphaFoldDB" id="A0A382LAE2"/>
<evidence type="ECO:0000256" key="1">
    <source>
        <dbReference type="ARBA" id="ARBA00004651"/>
    </source>
</evidence>
<evidence type="ECO:0000256" key="3">
    <source>
        <dbReference type="ARBA" id="ARBA00022692"/>
    </source>
</evidence>
<evidence type="ECO:0000256" key="4">
    <source>
        <dbReference type="ARBA" id="ARBA00022989"/>
    </source>
</evidence>
<dbReference type="SUPFAM" id="SSF82866">
    <property type="entry name" value="Multidrug efflux transporter AcrB transmembrane domain"/>
    <property type="match status" value="1"/>
</dbReference>
<dbReference type="EMBL" id="UINC01084991">
    <property type="protein sequence ID" value="SVC32122.1"/>
    <property type="molecule type" value="Genomic_DNA"/>
</dbReference>
<evidence type="ECO:0000256" key="2">
    <source>
        <dbReference type="ARBA" id="ARBA00022475"/>
    </source>
</evidence>
<keyword evidence="5 6" id="KW-0472">Membrane</keyword>
<name>A0A382LAE2_9ZZZZ</name>
<sequence>SFIAFPILMILLPKPKVDNHIDQFPIVQKLAMITDKFGKQIIVALILLVIVSLSGVTKLSVENSFIDYFKKSTEINQGLNFIDQELGGTVPLEIVFDDLASAYWADEGLREDIHQVHQYLDSIDSVGKVLSIDTFMQLLIESNNGKAPNGFLLMIGKNQMPEFAKSQVLRPHISDETDQLRFVARIKETYPTLDRNELINDINKKLVEKFGFNPESFHFTGSFTLYNNLLQSLFDSQIKTIATVFVIIFVMFLFIFRSTSLALLAVIPNTIPSLLILGTMGLANIPLDLMTITIAAIAIGIGIDNAIHYINRFQVEFAKDSDYLASMYRTHGSIGLAIFYTAITVSIGFLVLVLSNFIPSIYFGVFMAVAMLSAVLVNLTLLPKLLIIFKPKINH</sequence>
<feature type="transmembrane region" description="Helical" evidence="6">
    <location>
        <begin position="289"/>
        <end position="311"/>
    </location>
</feature>
<feature type="transmembrane region" description="Helical" evidence="6">
    <location>
        <begin position="263"/>
        <end position="283"/>
    </location>
</feature>
<dbReference type="PANTHER" id="PTHR33406">
    <property type="entry name" value="MEMBRANE PROTEIN MJ1562-RELATED"/>
    <property type="match status" value="1"/>
</dbReference>
<organism evidence="8">
    <name type="scientific">marine metagenome</name>
    <dbReference type="NCBI Taxonomy" id="408172"/>
    <lineage>
        <taxon>unclassified sequences</taxon>
        <taxon>metagenomes</taxon>
        <taxon>ecological metagenomes</taxon>
    </lineage>
</organism>
<keyword evidence="3 6" id="KW-0812">Transmembrane</keyword>
<dbReference type="PROSITE" id="PS50156">
    <property type="entry name" value="SSD"/>
    <property type="match status" value="1"/>
</dbReference>
<proteinExistence type="predicted"/>
<gene>
    <name evidence="8" type="ORF">METZ01_LOCUS284976</name>
</gene>
<dbReference type="InterPro" id="IPR000731">
    <property type="entry name" value="SSD"/>
</dbReference>
<dbReference type="InterPro" id="IPR050545">
    <property type="entry name" value="Mycobact_MmpL"/>
</dbReference>
<evidence type="ECO:0000259" key="7">
    <source>
        <dbReference type="PROSITE" id="PS50156"/>
    </source>
</evidence>
<accession>A0A382LAE2</accession>
<feature type="transmembrane region" description="Helical" evidence="6">
    <location>
        <begin position="238"/>
        <end position="256"/>
    </location>
</feature>
<protein>
    <recommendedName>
        <fullName evidence="7">SSD domain-containing protein</fullName>
    </recommendedName>
</protein>
<evidence type="ECO:0000256" key="6">
    <source>
        <dbReference type="SAM" id="Phobius"/>
    </source>
</evidence>
<evidence type="ECO:0000256" key="5">
    <source>
        <dbReference type="ARBA" id="ARBA00023136"/>
    </source>
</evidence>